<protein>
    <recommendedName>
        <fullName evidence="9">Transposase</fullName>
    </recommendedName>
</protein>
<dbReference type="PANTHER" id="PTHR33258">
    <property type="entry name" value="TRANSPOSASE INSL FOR INSERTION SEQUENCE ELEMENT IS186A-RELATED"/>
    <property type="match status" value="1"/>
</dbReference>
<dbReference type="EMBL" id="LJCO01000004">
    <property type="protein sequence ID" value="KPV45790.1"/>
    <property type="molecule type" value="Genomic_DNA"/>
</dbReference>
<gene>
    <name evidence="7" type="ORF">AN477_00095</name>
</gene>
<dbReference type="GO" id="GO:0004803">
    <property type="term" value="F:transposase activity"/>
    <property type="evidence" value="ECO:0007669"/>
    <property type="project" value="InterPro"/>
</dbReference>
<dbReference type="Proteomes" id="UP000050482">
    <property type="component" value="Unassembled WGS sequence"/>
</dbReference>
<evidence type="ECO:0000256" key="1">
    <source>
        <dbReference type="ARBA" id="ARBA00010075"/>
    </source>
</evidence>
<dbReference type="InterPro" id="IPR047952">
    <property type="entry name" value="Transpos_IS4"/>
</dbReference>
<dbReference type="SUPFAM" id="SSF53098">
    <property type="entry name" value="Ribonuclease H-like"/>
    <property type="match status" value="1"/>
</dbReference>
<dbReference type="GO" id="GO:0003677">
    <property type="term" value="F:DNA binding"/>
    <property type="evidence" value="ECO:0007669"/>
    <property type="project" value="UniProtKB-KW"/>
</dbReference>
<name>A0A0P9D8R9_9BACL</name>
<dbReference type="NCBIfam" id="NF033592">
    <property type="entry name" value="transpos_IS4_1"/>
    <property type="match status" value="1"/>
</dbReference>
<keyword evidence="3" id="KW-0238">DNA-binding</keyword>
<comment type="caution">
    <text evidence="7">The sequence shown here is derived from an EMBL/GenBank/DDBJ whole genome shotgun (WGS) entry which is preliminary data.</text>
</comment>
<evidence type="ECO:0000313" key="7">
    <source>
        <dbReference type="EMBL" id="KPV45790.1"/>
    </source>
</evidence>
<dbReference type="InterPro" id="IPR012337">
    <property type="entry name" value="RNaseH-like_sf"/>
</dbReference>
<organism evidence="7 8">
    <name type="scientific">Alicyclobacillus ferrooxydans</name>
    <dbReference type="NCBI Taxonomy" id="471514"/>
    <lineage>
        <taxon>Bacteria</taxon>
        <taxon>Bacillati</taxon>
        <taxon>Bacillota</taxon>
        <taxon>Bacilli</taxon>
        <taxon>Bacillales</taxon>
        <taxon>Alicyclobacillaceae</taxon>
        <taxon>Alicyclobacillus</taxon>
    </lineage>
</organism>
<evidence type="ECO:0000259" key="6">
    <source>
        <dbReference type="Pfam" id="PF14294"/>
    </source>
</evidence>
<accession>A0A0P9D8R9</accession>
<dbReference type="Pfam" id="PF14294">
    <property type="entry name" value="DUF4372"/>
    <property type="match status" value="1"/>
</dbReference>
<proteinExistence type="inferred from homology"/>
<evidence type="ECO:0000259" key="5">
    <source>
        <dbReference type="Pfam" id="PF01609"/>
    </source>
</evidence>
<dbReference type="PATRIC" id="fig|471514.4.peg.981"/>
<feature type="domain" description="DUF4372" evidence="6">
    <location>
        <begin position="7"/>
        <end position="77"/>
    </location>
</feature>
<evidence type="ECO:0000256" key="2">
    <source>
        <dbReference type="ARBA" id="ARBA00022578"/>
    </source>
</evidence>
<dbReference type="Pfam" id="PF01609">
    <property type="entry name" value="DDE_Tnp_1"/>
    <property type="match status" value="1"/>
</dbReference>
<evidence type="ECO:0000256" key="3">
    <source>
        <dbReference type="ARBA" id="ARBA00023125"/>
    </source>
</evidence>
<dbReference type="InterPro" id="IPR025399">
    <property type="entry name" value="DUF4372"/>
</dbReference>
<keyword evidence="4" id="KW-0233">DNA recombination</keyword>
<keyword evidence="2" id="KW-0815">Transposition</keyword>
<dbReference type="PANTHER" id="PTHR33258:SF1">
    <property type="entry name" value="TRANSPOSASE INSL FOR INSERTION SEQUENCE ELEMENT IS186A-RELATED"/>
    <property type="match status" value="1"/>
</dbReference>
<comment type="similarity">
    <text evidence="1">Belongs to the transposase 11 family.</text>
</comment>
<evidence type="ECO:0000313" key="8">
    <source>
        <dbReference type="Proteomes" id="UP000050482"/>
    </source>
</evidence>
<keyword evidence="8" id="KW-1185">Reference proteome</keyword>
<dbReference type="GO" id="GO:0006313">
    <property type="term" value="P:DNA transposition"/>
    <property type="evidence" value="ECO:0007669"/>
    <property type="project" value="InterPro"/>
</dbReference>
<dbReference type="InterPro" id="IPR002559">
    <property type="entry name" value="Transposase_11"/>
</dbReference>
<reference evidence="7 8" key="1">
    <citation type="submission" date="2015-09" db="EMBL/GenBank/DDBJ databases">
        <title>Draft genome sequence of Alicyclobacillus ferrooxydans DSM 22381.</title>
        <authorList>
            <person name="Hemp J."/>
        </authorList>
    </citation>
    <scope>NUCLEOTIDE SEQUENCE [LARGE SCALE GENOMIC DNA]</scope>
    <source>
        <strain evidence="7 8">TC-34</strain>
    </source>
</reference>
<evidence type="ECO:0008006" key="9">
    <source>
        <dbReference type="Google" id="ProtNLM"/>
    </source>
</evidence>
<sequence>MDNATLKSCFGQWLSLVDPESLQASIAKHGADRYVKKLSTSAVLRLFLYAQLVNASGLRDLEIAVRNDDALQQELGLDSISISQLSRTCARIPTDVFRGVFLDLVKKTMATIHTDKPYAPLLGLVKIIDSTTIPLCLSKYQWATFRKTKAGVKVHTRICFHQPDRAAPDKVQITSANVADSKLLSRFVDSSDAMYVFDRGYLDYAMWDDFCEKNIRFATRLKENAVYDVLDWNWSEFDEQSGIIHDNLIRLGSASKQMVHQLRRIVTLDTKGNRIVILTNDYFTPADELAELYRNRWKIELFFRWMKQHLKTTAFFGTSQTAVENQIYIALIAYLLMFLAQHDLSTTASLLTVQRLLKTLLWKTWDELLSAVHRKAARTSRGRQKRRE</sequence>
<dbReference type="RefSeq" id="WP_054967163.1">
    <property type="nucleotide sequence ID" value="NZ_LJCO01000004.1"/>
</dbReference>
<feature type="domain" description="Transposase IS4-like" evidence="5">
    <location>
        <begin position="125"/>
        <end position="336"/>
    </location>
</feature>
<dbReference type="AlphaFoldDB" id="A0A0P9D8R9"/>
<evidence type="ECO:0000256" key="4">
    <source>
        <dbReference type="ARBA" id="ARBA00023172"/>
    </source>
</evidence>
<dbReference type="OrthoDB" id="29496at2"/>